<name>A0A8C3KRX8_9CHAR</name>
<dbReference type="InterPro" id="IPR017441">
    <property type="entry name" value="Protein_kinase_ATP_BS"/>
</dbReference>
<feature type="compositionally biased region" description="Pro residues" evidence="2">
    <location>
        <begin position="197"/>
        <end position="209"/>
    </location>
</feature>
<proteinExistence type="predicted"/>
<dbReference type="PROSITE" id="PS50011">
    <property type="entry name" value="PROTEIN_KINASE_DOM"/>
    <property type="match status" value="1"/>
</dbReference>
<evidence type="ECO:0000313" key="5">
    <source>
        <dbReference type="Proteomes" id="UP000694419"/>
    </source>
</evidence>
<feature type="domain" description="Protein kinase" evidence="3">
    <location>
        <begin position="260"/>
        <end position="317"/>
    </location>
</feature>
<feature type="compositionally biased region" description="Low complexity" evidence="2">
    <location>
        <begin position="105"/>
        <end position="138"/>
    </location>
</feature>
<feature type="compositionally biased region" description="Gly residues" evidence="2">
    <location>
        <begin position="7"/>
        <end position="25"/>
    </location>
</feature>
<feature type="compositionally biased region" description="Basic residues" evidence="2">
    <location>
        <begin position="69"/>
        <end position="91"/>
    </location>
</feature>
<dbReference type="Ensembl" id="ENSCPGT00000031104.1">
    <property type="protein sequence ID" value="ENSCPGP00000028505.1"/>
    <property type="gene ID" value="ENSCPGG00000019596.1"/>
</dbReference>
<dbReference type="SUPFAM" id="SSF56112">
    <property type="entry name" value="Protein kinase-like (PK-like)"/>
    <property type="match status" value="1"/>
</dbReference>
<dbReference type="AlphaFoldDB" id="A0A8C3KRX8"/>
<dbReference type="PROSITE" id="PS00107">
    <property type="entry name" value="PROTEIN_KINASE_ATP"/>
    <property type="match status" value="1"/>
</dbReference>
<dbReference type="GO" id="GO:0005524">
    <property type="term" value="F:ATP binding"/>
    <property type="evidence" value="ECO:0007669"/>
    <property type="project" value="UniProtKB-UniRule"/>
</dbReference>
<evidence type="ECO:0000256" key="2">
    <source>
        <dbReference type="SAM" id="MobiDB-lite"/>
    </source>
</evidence>
<reference evidence="4" key="2">
    <citation type="submission" date="2025-09" db="UniProtKB">
        <authorList>
            <consortium name="Ensembl"/>
        </authorList>
    </citation>
    <scope>IDENTIFICATION</scope>
</reference>
<evidence type="ECO:0000313" key="4">
    <source>
        <dbReference type="Ensembl" id="ENSCPGP00000028505.1"/>
    </source>
</evidence>
<accession>A0A8C3KRX8</accession>
<sequence>GRRLRGGGRAAGGQEGGERTGGGGRAAAVPVPSAAPWRCGVAEAPLPSRPDPTRPGSAGRCVRGGPGPRRSRGGARSRGGRRRRRQRRRRSLSGGTKGCGRSGRSRPGLAAGLAAGGPAAAPGRRRAGLGASSAPAGRDLPPHSARGGFSSPGSAFPRCPGEPRALGPPPPGRQRPWQPPAAPPPLSGRPRPGGRPGSPPLSGPFPPQEPWAGCRVRSIPGRRGEEASGRCCPSFGGGPEMELAVRPSGDILRRNPQQDYELIQRVGSGTYGDVYKARNLHTGELAAVKIIKLEPAVKSCGYAWNTAVGDPSRIFTM</sequence>
<keyword evidence="1" id="KW-0067">ATP-binding</keyword>
<feature type="region of interest" description="Disordered" evidence="2">
    <location>
        <begin position="1"/>
        <end position="215"/>
    </location>
</feature>
<evidence type="ECO:0000259" key="3">
    <source>
        <dbReference type="PROSITE" id="PS50011"/>
    </source>
</evidence>
<evidence type="ECO:0000256" key="1">
    <source>
        <dbReference type="PROSITE-ProRule" id="PRU10141"/>
    </source>
</evidence>
<dbReference type="InterPro" id="IPR000719">
    <property type="entry name" value="Prot_kinase_dom"/>
</dbReference>
<keyword evidence="1" id="KW-0547">Nucleotide-binding</keyword>
<dbReference type="Proteomes" id="UP000694419">
    <property type="component" value="Unplaced"/>
</dbReference>
<feature type="binding site" evidence="1">
    <location>
        <position position="289"/>
    </location>
    <ligand>
        <name>ATP</name>
        <dbReference type="ChEBI" id="CHEBI:30616"/>
    </ligand>
</feature>
<protein>
    <recommendedName>
        <fullName evidence="3">Protein kinase domain-containing protein</fullName>
    </recommendedName>
</protein>
<dbReference type="Gene3D" id="3.30.200.20">
    <property type="entry name" value="Phosphorylase Kinase, domain 1"/>
    <property type="match status" value="1"/>
</dbReference>
<keyword evidence="5" id="KW-1185">Reference proteome</keyword>
<feature type="compositionally biased region" description="Pro residues" evidence="2">
    <location>
        <begin position="166"/>
        <end position="187"/>
    </location>
</feature>
<organism evidence="4 5">
    <name type="scientific">Calidris pygmaea</name>
    <name type="common">Spoon-billed sandpiper</name>
    <dbReference type="NCBI Taxonomy" id="425635"/>
    <lineage>
        <taxon>Eukaryota</taxon>
        <taxon>Metazoa</taxon>
        <taxon>Chordata</taxon>
        <taxon>Craniata</taxon>
        <taxon>Vertebrata</taxon>
        <taxon>Euteleostomi</taxon>
        <taxon>Archelosauria</taxon>
        <taxon>Archosauria</taxon>
        <taxon>Dinosauria</taxon>
        <taxon>Saurischia</taxon>
        <taxon>Theropoda</taxon>
        <taxon>Coelurosauria</taxon>
        <taxon>Aves</taxon>
        <taxon>Neognathae</taxon>
        <taxon>Neoaves</taxon>
        <taxon>Charadriiformes</taxon>
        <taxon>Scolopacidae</taxon>
        <taxon>Calidris</taxon>
    </lineage>
</organism>
<dbReference type="InterPro" id="IPR011009">
    <property type="entry name" value="Kinase-like_dom_sf"/>
</dbReference>
<dbReference type="GO" id="GO:0004672">
    <property type="term" value="F:protein kinase activity"/>
    <property type="evidence" value="ECO:0007669"/>
    <property type="project" value="InterPro"/>
</dbReference>
<reference evidence="4" key="1">
    <citation type="submission" date="2025-08" db="UniProtKB">
        <authorList>
            <consortium name="Ensembl"/>
        </authorList>
    </citation>
    <scope>IDENTIFICATION</scope>
</reference>